<evidence type="ECO:0000313" key="2">
    <source>
        <dbReference type="Proteomes" id="UP000789525"/>
    </source>
</evidence>
<sequence>MKKSKKNSIDSLEVTLKSLKKLLTSFGGGQPSNGENSKKKSSKESLRGHSNFLEHEDAPMENSSVEACDRNIDDGKICLNKEFDHLSPLDQIEDSRESMLNCIIQYVWQGNFSSPDIEEKLKRGARVLDVGFLWASLTENQWVAVIRDLVRVTKKGGVLELMELDNTQGENAGVITNFLFNFSNNHLFSKGVNPYITSKLQKMLGDNEMLTSIDHDVRMIPLGGWGGKLGDMGFKSLKPSIMKTNGKSPEECD</sequence>
<comment type="caution">
    <text evidence="1">The sequence shown here is derived from an EMBL/GenBank/DDBJ whole genome shotgun (WGS) entry which is preliminary data.</text>
</comment>
<reference evidence="1" key="1">
    <citation type="submission" date="2021-06" db="EMBL/GenBank/DDBJ databases">
        <authorList>
            <person name="Kallberg Y."/>
            <person name="Tangrot J."/>
            <person name="Rosling A."/>
        </authorList>
    </citation>
    <scope>NUCLEOTIDE SEQUENCE</scope>
    <source>
        <strain evidence="1">CL356</strain>
    </source>
</reference>
<dbReference type="EMBL" id="CAJVPT010037612">
    <property type="protein sequence ID" value="CAG8717884.1"/>
    <property type="molecule type" value="Genomic_DNA"/>
</dbReference>
<protein>
    <submittedName>
        <fullName evidence="1">15861_t:CDS:1</fullName>
    </submittedName>
</protein>
<evidence type="ECO:0000313" key="1">
    <source>
        <dbReference type="EMBL" id="CAG8717884.1"/>
    </source>
</evidence>
<keyword evidence="2" id="KW-1185">Reference proteome</keyword>
<gene>
    <name evidence="1" type="ORF">ACOLOM_LOCUS10994</name>
</gene>
<feature type="non-terminal residue" evidence="1">
    <location>
        <position position="253"/>
    </location>
</feature>
<dbReference type="Proteomes" id="UP000789525">
    <property type="component" value="Unassembled WGS sequence"/>
</dbReference>
<accession>A0ACA9PRH0</accession>
<proteinExistence type="predicted"/>
<name>A0ACA9PRH0_9GLOM</name>
<organism evidence="1 2">
    <name type="scientific">Acaulospora colombiana</name>
    <dbReference type="NCBI Taxonomy" id="27376"/>
    <lineage>
        <taxon>Eukaryota</taxon>
        <taxon>Fungi</taxon>
        <taxon>Fungi incertae sedis</taxon>
        <taxon>Mucoromycota</taxon>
        <taxon>Glomeromycotina</taxon>
        <taxon>Glomeromycetes</taxon>
        <taxon>Diversisporales</taxon>
        <taxon>Acaulosporaceae</taxon>
        <taxon>Acaulospora</taxon>
    </lineage>
</organism>